<gene>
    <name evidence="1" type="ORF">GCM10011401_07930</name>
</gene>
<protein>
    <submittedName>
        <fullName evidence="1">Uncharacterized protein</fullName>
    </submittedName>
</protein>
<reference evidence="1" key="1">
    <citation type="journal article" date="2014" name="Int. J. Syst. Evol. Microbiol.">
        <title>Complete genome sequence of Corynebacterium casei LMG S-19264T (=DSM 44701T), isolated from a smear-ripened cheese.</title>
        <authorList>
            <consortium name="US DOE Joint Genome Institute (JGI-PGF)"/>
            <person name="Walter F."/>
            <person name="Albersmeier A."/>
            <person name="Kalinowski J."/>
            <person name="Ruckert C."/>
        </authorList>
    </citation>
    <scope>NUCLEOTIDE SEQUENCE</scope>
    <source>
        <strain evidence="1">CGMCC 1.15388</strain>
    </source>
</reference>
<dbReference type="AlphaFoldDB" id="A0A917EPN8"/>
<accession>A0A917EPN8</accession>
<proteinExistence type="predicted"/>
<dbReference type="EMBL" id="BMIS01000002">
    <property type="protein sequence ID" value="GGE63239.1"/>
    <property type="molecule type" value="Genomic_DNA"/>
</dbReference>
<comment type="caution">
    <text evidence="1">The sequence shown here is derived from an EMBL/GenBank/DDBJ whole genome shotgun (WGS) entry which is preliminary data.</text>
</comment>
<sequence length="85" mass="9334">MSEQTGSDSRTIDGALATFRETMQKDDYHLSWTLSEQDTVTVQIQAGAEACTDCLSPTPVMEAIMGQALAETPYTLEKVILPEEH</sequence>
<keyword evidence="2" id="KW-1185">Reference proteome</keyword>
<reference evidence="1" key="2">
    <citation type="submission" date="2020-09" db="EMBL/GenBank/DDBJ databases">
        <authorList>
            <person name="Sun Q."/>
            <person name="Zhou Y."/>
        </authorList>
    </citation>
    <scope>NUCLEOTIDE SEQUENCE</scope>
    <source>
        <strain evidence="1">CGMCC 1.15388</strain>
    </source>
</reference>
<dbReference type="RefSeq" id="WP_188682867.1">
    <property type="nucleotide sequence ID" value="NZ_BMIS01000002.1"/>
</dbReference>
<evidence type="ECO:0000313" key="2">
    <source>
        <dbReference type="Proteomes" id="UP000633136"/>
    </source>
</evidence>
<name>A0A917EPN8_9MICC</name>
<dbReference type="Proteomes" id="UP000633136">
    <property type="component" value="Unassembled WGS sequence"/>
</dbReference>
<evidence type="ECO:0000313" key="1">
    <source>
        <dbReference type="EMBL" id="GGE63239.1"/>
    </source>
</evidence>
<organism evidence="1 2">
    <name type="scientific">Nesterenkonia cremea</name>
    <dbReference type="NCBI Taxonomy" id="1882340"/>
    <lineage>
        <taxon>Bacteria</taxon>
        <taxon>Bacillati</taxon>
        <taxon>Actinomycetota</taxon>
        <taxon>Actinomycetes</taxon>
        <taxon>Micrococcales</taxon>
        <taxon>Micrococcaceae</taxon>
        <taxon>Nesterenkonia</taxon>
    </lineage>
</organism>